<evidence type="ECO:0000259" key="4">
    <source>
        <dbReference type="PROSITE" id="PS01124"/>
    </source>
</evidence>
<dbReference type="InterPro" id="IPR050959">
    <property type="entry name" value="MarA-like"/>
</dbReference>
<dbReference type="GO" id="GO:0003700">
    <property type="term" value="F:DNA-binding transcription factor activity"/>
    <property type="evidence" value="ECO:0007669"/>
    <property type="project" value="InterPro"/>
</dbReference>
<name>A0A7K0HII0_PARDI</name>
<dbReference type="AlphaFoldDB" id="A0A7K0HII0"/>
<dbReference type="Gene3D" id="1.10.10.60">
    <property type="entry name" value="Homeodomain-like"/>
    <property type="match status" value="1"/>
</dbReference>
<feature type="domain" description="HTH araC/xylS-type" evidence="4">
    <location>
        <begin position="165"/>
        <end position="263"/>
    </location>
</feature>
<dbReference type="PANTHER" id="PTHR47504">
    <property type="entry name" value="RIGHT ORIGIN-BINDING PROTEIN"/>
    <property type="match status" value="1"/>
</dbReference>
<gene>
    <name evidence="5" type="ORF">GKD66_06585</name>
</gene>
<evidence type="ECO:0000313" key="6">
    <source>
        <dbReference type="Proteomes" id="UP000441358"/>
    </source>
</evidence>
<keyword evidence="1" id="KW-0805">Transcription regulation</keyword>
<accession>A0A7K0HII0</accession>
<evidence type="ECO:0000256" key="1">
    <source>
        <dbReference type="ARBA" id="ARBA00023015"/>
    </source>
</evidence>
<comment type="caution">
    <text evidence="5">The sequence shown here is derived from an EMBL/GenBank/DDBJ whole genome shotgun (WGS) entry which is preliminary data.</text>
</comment>
<protein>
    <submittedName>
        <fullName evidence="5">Helix-turn-helix domain-containing protein</fullName>
    </submittedName>
</protein>
<dbReference type="PANTHER" id="PTHR47504:SF5">
    <property type="entry name" value="RIGHT ORIGIN-BINDING PROTEIN"/>
    <property type="match status" value="1"/>
</dbReference>
<dbReference type="EMBL" id="WKMC01000003">
    <property type="protein sequence ID" value="MRZ49902.1"/>
    <property type="molecule type" value="Genomic_DNA"/>
</dbReference>
<dbReference type="SUPFAM" id="SSF46689">
    <property type="entry name" value="Homeodomain-like"/>
    <property type="match status" value="1"/>
</dbReference>
<proteinExistence type="predicted"/>
<dbReference type="Pfam" id="PF12833">
    <property type="entry name" value="HTH_18"/>
    <property type="match status" value="1"/>
</dbReference>
<evidence type="ECO:0000313" key="5">
    <source>
        <dbReference type="EMBL" id="MRZ49902.1"/>
    </source>
</evidence>
<sequence>MSSDTGFSCHRLGKDDIYQIDNSKSSCALFVIQGRVNFDLGKSYEGEMEQRQMLYIPQNMKAQIESITSSRCILLFWDKHLNVCNKLFLNSLLSKENDTDIKDIILPIKSPLMNVLESVNLYLDARLLCRHMHSLKQQELLLVLRGFYTKQELAAFFSASTNIGESFERFVLDNYKRTNSVKELANLCHISERSFNRKFHSCFWESPYKWIQKKKAEQIQEMINNPELSFKEIAGYFGFSTSSHFTAYCQRMFGMSPSELRKKNKDRWI</sequence>
<evidence type="ECO:0000256" key="3">
    <source>
        <dbReference type="ARBA" id="ARBA00023163"/>
    </source>
</evidence>
<dbReference type="InterPro" id="IPR009057">
    <property type="entry name" value="Homeodomain-like_sf"/>
</dbReference>
<keyword evidence="3" id="KW-0804">Transcription</keyword>
<organism evidence="5 6">
    <name type="scientific">Parabacteroides distasonis</name>
    <dbReference type="NCBI Taxonomy" id="823"/>
    <lineage>
        <taxon>Bacteria</taxon>
        <taxon>Pseudomonadati</taxon>
        <taxon>Bacteroidota</taxon>
        <taxon>Bacteroidia</taxon>
        <taxon>Bacteroidales</taxon>
        <taxon>Tannerellaceae</taxon>
        <taxon>Parabacteroides</taxon>
    </lineage>
</organism>
<dbReference type="RefSeq" id="WP_154396514.1">
    <property type="nucleotide sequence ID" value="NZ_WKLZ01000005.1"/>
</dbReference>
<dbReference type="GO" id="GO:0043565">
    <property type="term" value="F:sequence-specific DNA binding"/>
    <property type="evidence" value="ECO:0007669"/>
    <property type="project" value="InterPro"/>
</dbReference>
<dbReference type="Proteomes" id="UP000441358">
    <property type="component" value="Unassembled WGS sequence"/>
</dbReference>
<dbReference type="SMART" id="SM00342">
    <property type="entry name" value="HTH_ARAC"/>
    <property type="match status" value="1"/>
</dbReference>
<keyword evidence="2" id="KW-0238">DNA-binding</keyword>
<evidence type="ECO:0000256" key="2">
    <source>
        <dbReference type="ARBA" id="ARBA00023125"/>
    </source>
</evidence>
<dbReference type="PROSITE" id="PS01124">
    <property type="entry name" value="HTH_ARAC_FAMILY_2"/>
    <property type="match status" value="1"/>
</dbReference>
<reference evidence="5 6" key="1">
    <citation type="journal article" date="2019" name="Nat. Med.">
        <title>A library of human gut bacterial isolates paired with longitudinal multiomics data enables mechanistic microbiome research.</title>
        <authorList>
            <person name="Poyet M."/>
            <person name="Groussin M."/>
            <person name="Gibbons S.M."/>
            <person name="Avila-Pacheco J."/>
            <person name="Jiang X."/>
            <person name="Kearney S.M."/>
            <person name="Perrotta A.R."/>
            <person name="Berdy B."/>
            <person name="Zhao S."/>
            <person name="Lieberman T.D."/>
            <person name="Swanson P.K."/>
            <person name="Smith M."/>
            <person name="Roesemann S."/>
            <person name="Alexander J.E."/>
            <person name="Rich S.A."/>
            <person name="Livny J."/>
            <person name="Vlamakis H."/>
            <person name="Clish C."/>
            <person name="Bullock K."/>
            <person name="Deik A."/>
            <person name="Scott J."/>
            <person name="Pierce K.A."/>
            <person name="Xavier R.J."/>
            <person name="Alm E.J."/>
        </authorList>
    </citation>
    <scope>NUCLEOTIDE SEQUENCE [LARGE SCALE GENOMIC DNA]</scope>
    <source>
        <strain evidence="5 6">BIOML-A32</strain>
    </source>
</reference>
<dbReference type="InterPro" id="IPR018060">
    <property type="entry name" value="HTH_AraC"/>
</dbReference>